<dbReference type="PANTHER" id="PTHR37299">
    <property type="entry name" value="TRANSCRIPTIONAL REGULATOR-RELATED"/>
    <property type="match status" value="1"/>
</dbReference>
<dbReference type="AlphaFoldDB" id="A0A8J6PIJ0"/>
<keyword evidence="3" id="KW-1185">Reference proteome</keyword>
<evidence type="ECO:0000313" key="3">
    <source>
        <dbReference type="Proteomes" id="UP000652681"/>
    </source>
</evidence>
<organism evidence="2 3">
    <name type="scientific">Taishania pollutisoli</name>
    <dbReference type="NCBI Taxonomy" id="2766479"/>
    <lineage>
        <taxon>Bacteria</taxon>
        <taxon>Pseudomonadati</taxon>
        <taxon>Bacteroidota</taxon>
        <taxon>Flavobacteriia</taxon>
        <taxon>Flavobacteriales</taxon>
        <taxon>Crocinitomicaceae</taxon>
        <taxon>Taishania</taxon>
    </lineage>
</organism>
<feature type="domain" description="HTH LytTR-type" evidence="1">
    <location>
        <begin position="6"/>
        <end position="107"/>
    </location>
</feature>
<dbReference type="Proteomes" id="UP000652681">
    <property type="component" value="Unassembled WGS sequence"/>
</dbReference>
<sequence length="108" mass="12606">MNRNRIIINSVDRIDMISYAEIMYIQSSGKYTTFVTSNKRRVTSSSNIGSHHLPEHLFIRVHNSYVVNINFILYIQKGENWNIILMDNTSIPVSRRKRDELTAFISNS</sequence>
<dbReference type="PANTHER" id="PTHR37299:SF1">
    <property type="entry name" value="STAGE 0 SPORULATION PROTEIN A HOMOLOG"/>
    <property type="match status" value="1"/>
</dbReference>
<name>A0A8J6PIJ0_9FLAO</name>
<dbReference type="GO" id="GO:0003677">
    <property type="term" value="F:DNA binding"/>
    <property type="evidence" value="ECO:0007669"/>
    <property type="project" value="InterPro"/>
</dbReference>
<accession>A0A8J6PIJ0</accession>
<dbReference type="GO" id="GO:0000156">
    <property type="term" value="F:phosphorelay response regulator activity"/>
    <property type="evidence" value="ECO:0007669"/>
    <property type="project" value="InterPro"/>
</dbReference>
<dbReference type="InterPro" id="IPR046947">
    <property type="entry name" value="LytR-like"/>
</dbReference>
<evidence type="ECO:0000313" key="2">
    <source>
        <dbReference type="EMBL" id="MBC9812261.1"/>
    </source>
</evidence>
<dbReference type="PROSITE" id="PS50930">
    <property type="entry name" value="HTH_LYTTR"/>
    <property type="match status" value="1"/>
</dbReference>
<dbReference type="EMBL" id="JACVEL010000004">
    <property type="protein sequence ID" value="MBC9812261.1"/>
    <property type="molecule type" value="Genomic_DNA"/>
</dbReference>
<dbReference type="InterPro" id="IPR007492">
    <property type="entry name" value="LytTR_DNA-bd_dom"/>
</dbReference>
<reference evidence="2" key="1">
    <citation type="submission" date="2020-09" db="EMBL/GenBank/DDBJ databases">
        <title>Taishania pollutisoli gen. nov., sp. nov., Isolated from Tetrabromobisphenol A-Contaminated Soil.</title>
        <authorList>
            <person name="Chen Q."/>
        </authorList>
    </citation>
    <scope>NUCLEOTIDE SEQUENCE</scope>
    <source>
        <strain evidence="2">CZZ-1</strain>
    </source>
</reference>
<dbReference type="RefSeq" id="WP_163489663.1">
    <property type="nucleotide sequence ID" value="NZ_JACVEL010000004.1"/>
</dbReference>
<dbReference type="SMART" id="SM00850">
    <property type="entry name" value="LytTR"/>
    <property type="match status" value="1"/>
</dbReference>
<dbReference type="Gene3D" id="2.40.50.1020">
    <property type="entry name" value="LytTr DNA-binding domain"/>
    <property type="match status" value="1"/>
</dbReference>
<dbReference type="Pfam" id="PF04397">
    <property type="entry name" value="LytTR"/>
    <property type="match status" value="1"/>
</dbReference>
<comment type="caution">
    <text evidence="2">The sequence shown here is derived from an EMBL/GenBank/DDBJ whole genome shotgun (WGS) entry which is preliminary data.</text>
</comment>
<evidence type="ECO:0000259" key="1">
    <source>
        <dbReference type="PROSITE" id="PS50930"/>
    </source>
</evidence>
<protein>
    <submittedName>
        <fullName evidence="2">LytTR family transcriptional regulator</fullName>
    </submittedName>
</protein>
<proteinExistence type="predicted"/>
<gene>
    <name evidence="2" type="ORF">H9Y05_07180</name>
</gene>